<gene>
    <name evidence="2" type="ORF">ColSpa_06526</name>
</gene>
<dbReference type="GeneID" id="73327328"/>
<reference evidence="2 3" key="1">
    <citation type="submission" date="2022-03" db="EMBL/GenBank/DDBJ databases">
        <title>Genome data of Colletotrichum spp.</title>
        <authorList>
            <person name="Utami Y.D."/>
            <person name="Hiruma K."/>
        </authorList>
    </citation>
    <scope>NUCLEOTIDE SEQUENCE [LARGE SCALE GENOMIC DNA]</scope>
    <source>
        <strain evidence="2 3">MAFF 239500</strain>
    </source>
</reference>
<feature type="region of interest" description="Disordered" evidence="1">
    <location>
        <begin position="1"/>
        <end position="28"/>
    </location>
</feature>
<accession>A0AA37LI13</accession>
<dbReference type="RefSeq" id="XP_049128695.1">
    <property type="nucleotide sequence ID" value="XM_049272738.1"/>
</dbReference>
<sequence length="257" mass="29083">MMGKNTVIGTRTPGKYMEDDGKSGIQDPEEYIHPSVRIRYLYNGLGLDDADEWECAALTKNGYKLQKSAGPPQLEDPYPKGPIASTYETLSGKVSSVYGGHTVDTQSHESHTLVVHQMPFEADLHPLDQPQNNWVWTQGTGNGKLTLPEERIGMWERLFININHKMVERQNREAVKPTQSQKRTLRERIFDKYYVMKGAAGKRLSGIIGRLLGSSAKLKPLDHPQKYGYHDLVSWQRGDVTKARQRNTWESQETGAS</sequence>
<evidence type="ECO:0000256" key="1">
    <source>
        <dbReference type="SAM" id="MobiDB-lite"/>
    </source>
</evidence>
<dbReference type="EMBL" id="BQXU01000016">
    <property type="protein sequence ID" value="GKT46345.1"/>
    <property type="molecule type" value="Genomic_DNA"/>
</dbReference>
<evidence type="ECO:0000313" key="2">
    <source>
        <dbReference type="EMBL" id="GKT46345.1"/>
    </source>
</evidence>
<proteinExistence type="predicted"/>
<dbReference type="AlphaFoldDB" id="A0AA37LI13"/>
<organism evidence="2 3">
    <name type="scientific">Colletotrichum spaethianum</name>
    <dbReference type="NCBI Taxonomy" id="700344"/>
    <lineage>
        <taxon>Eukaryota</taxon>
        <taxon>Fungi</taxon>
        <taxon>Dikarya</taxon>
        <taxon>Ascomycota</taxon>
        <taxon>Pezizomycotina</taxon>
        <taxon>Sordariomycetes</taxon>
        <taxon>Hypocreomycetidae</taxon>
        <taxon>Glomerellales</taxon>
        <taxon>Glomerellaceae</taxon>
        <taxon>Colletotrichum</taxon>
        <taxon>Colletotrichum spaethianum species complex</taxon>
    </lineage>
</organism>
<dbReference type="Proteomes" id="UP001055115">
    <property type="component" value="Unassembled WGS sequence"/>
</dbReference>
<protein>
    <submittedName>
        <fullName evidence="2">Uncharacterized protein</fullName>
    </submittedName>
</protein>
<evidence type="ECO:0000313" key="3">
    <source>
        <dbReference type="Proteomes" id="UP001055115"/>
    </source>
</evidence>
<name>A0AA37LI13_9PEZI</name>
<keyword evidence="3" id="KW-1185">Reference proteome</keyword>
<comment type="caution">
    <text evidence="2">The sequence shown here is derived from an EMBL/GenBank/DDBJ whole genome shotgun (WGS) entry which is preliminary data.</text>
</comment>